<sequence length="100" mass="12213">MGKLLDFYKQHRRLFLAQKHQNTSKTQKFRDKAAIKFFSFCESQNLLHTDGIRKKEVVKDFFDTKEMSNKSDETRRKYFLVIREIYRRFFKINIGIEVLK</sequence>
<evidence type="ECO:0000313" key="2">
    <source>
        <dbReference type="Proteomes" id="UP000320813"/>
    </source>
</evidence>
<gene>
    <name evidence="1" type="ORF">EVJ47_07070</name>
</gene>
<evidence type="ECO:0000313" key="1">
    <source>
        <dbReference type="EMBL" id="RZD13994.1"/>
    </source>
</evidence>
<name>A0A519B9U7_9DELT</name>
<accession>A0A519B9U7</accession>
<protein>
    <recommendedName>
        <fullName evidence="3">Core-binding (CB) domain-containing protein</fullName>
    </recommendedName>
</protein>
<organism evidence="1 2">
    <name type="scientific">Candidatus Acidulodesulfobacterium ferriphilum</name>
    <dbReference type="NCBI Taxonomy" id="2597223"/>
    <lineage>
        <taxon>Bacteria</taxon>
        <taxon>Deltaproteobacteria</taxon>
        <taxon>Candidatus Acidulodesulfobacterales</taxon>
        <taxon>Candidatus Acidulodesulfobacterium</taxon>
    </lineage>
</organism>
<evidence type="ECO:0008006" key="3">
    <source>
        <dbReference type="Google" id="ProtNLM"/>
    </source>
</evidence>
<proteinExistence type="predicted"/>
<reference evidence="1 2" key="1">
    <citation type="submission" date="2019-01" db="EMBL/GenBank/DDBJ databases">
        <title>Insights into ecological role of a new deltaproteobacterial order Candidatus Sinidesulfobacterales (Sva0485) by metagenomics and metatranscriptomics.</title>
        <authorList>
            <person name="Tan S."/>
            <person name="Liu J."/>
            <person name="Fang Y."/>
            <person name="Hedlund B.P."/>
            <person name="Lian Z.H."/>
            <person name="Huang L.Y."/>
            <person name="Li J.T."/>
            <person name="Huang L.N."/>
            <person name="Li W.J."/>
            <person name="Jiang H.C."/>
            <person name="Dong H.L."/>
            <person name="Shu W.S."/>
        </authorList>
    </citation>
    <scope>NUCLEOTIDE SEQUENCE [LARGE SCALE GENOMIC DNA]</scope>
    <source>
        <strain evidence="1">AP3</strain>
    </source>
</reference>
<dbReference type="Proteomes" id="UP000320813">
    <property type="component" value="Unassembled WGS sequence"/>
</dbReference>
<dbReference type="EMBL" id="SGBD01000004">
    <property type="protein sequence ID" value="RZD13994.1"/>
    <property type="molecule type" value="Genomic_DNA"/>
</dbReference>
<dbReference type="AlphaFoldDB" id="A0A519B9U7"/>
<comment type="caution">
    <text evidence="1">The sequence shown here is derived from an EMBL/GenBank/DDBJ whole genome shotgun (WGS) entry which is preliminary data.</text>
</comment>